<evidence type="ECO:0000256" key="6">
    <source>
        <dbReference type="SAM" id="MobiDB-lite"/>
    </source>
</evidence>
<keyword evidence="2" id="KW-0479">Metal-binding</keyword>
<keyword evidence="3" id="KW-0863">Zinc-finger</keyword>
<dbReference type="SUPFAM" id="SSF53098">
    <property type="entry name" value="Ribonuclease H-like"/>
    <property type="match status" value="1"/>
</dbReference>
<dbReference type="EMBL" id="JAACJM010000156">
    <property type="protein sequence ID" value="KAF5342776.1"/>
    <property type="molecule type" value="Genomic_DNA"/>
</dbReference>
<name>A0A8H5FN15_9AGAR</name>
<dbReference type="InterPro" id="IPR052035">
    <property type="entry name" value="ZnF_BED_domain_contain"/>
</dbReference>
<evidence type="ECO:0000256" key="4">
    <source>
        <dbReference type="ARBA" id="ARBA00022833"/>
    </source>
</evidence>
<dbReference type="GO" id="GO:0005634">
    <property type="term" value="C:nucleus"/>
    <property type="evidence" value="ECO:0007669"/>
    <property type="project" value="UniProtKB-SubCell"/>
</dbReference>
<feature type="compositionally biased region" description="Basic and acidic residues" evidence="6">
    <location>
        <begin position="565"/>
        <end position="575"/>
    </location>
</feature>
<dbReference type="Proteomes" id="UP000559256">
    <property type="component" value="Unassembled WGS sequence"/>
</dbReference>
<evidence type="ECO:0000313" key="7">
    <source>
        <dbReference type="EMBL" id="KAF5342776.1"/>
    </source>
</evidence>
<evidence type="ECO:0000313" key="8">
    <source>
        <dbReference type="Proteomes" id="UP000559256"/>
    </source>
</evidence>
<feature type="region of interest" description="Disordered" evidence="6">
    <location>
        <begin position="556"/>
        <end position="590"/>
    </location>
</feature>
<keyword evidence="5" id="KW-0539">Nucleus</keyword>
<evidence type="ECO:0000256" key="5">
    <source>
        <dbReference type="ARBA" id="ARBA00023242"/>
    </source>
</evidence>
<proteinExistence type="predicted"/>
<gene>
    <name evidence="7" type="ORF">D9758_017115</name>
</gene>
<keyword evidence="8" id="KW-1185">Reference proteome</keyword>
<dbReference type="GO" id="GO:0008270">
    <property type="term" value="F:zinc ion binding"/>
    <property type="evidence" value="ECO:0007669"/>
    <property type="project" value="UniProtKB-KW"/>
</dbReference>
<evidence type="ECO:0000256" key="2">
    <source>
        <dbReference type="ARBA" id="ARBA00022723"/>
    </source>
</evidence>
<protein>
    <submittedName>
        <fullName evidence="7">Uncharacterized protein</fullName>
    </submittedName>
</protein>
<dbReference type="OrthoDB" id="2748837at2759"/>
<evidence type="ECO:0000256" key="3">
    <source>
        <dbReference type="ARBA" id="ARBA00022771"/>
    </source>
</evidence>
<sequence>MTLFLTSKYINGRKCQVFKCSRTACRKEIHQYQDKTDANATKGLRDHVQSGKCWGAAVLESVKDLKGDDAQKATQSYLKDGSITAAFKRVNKGTVTYSHRQHSKMEMCAEIVCWVAESSQPFTIVCDHGFLCLMKTGRPGYYLPHPTTVSHDVKTVFAKTRQRISHWLRSYEGKLNFATDAWTSPNHYTYVVVTVHFEQEGIPLSLLLDSIELGKHSGENLAHAFIAILTDFGIDEKILSITCDNASNNNKMIEYLEKNLLEFPGTSNHTQCFNHIINLMAKSLLKLFDASTMKKNEDMDEVELALAELAADIDIEELLVQIGKGSDNVEAEDESDLIVDMLKGFGDDEAKELQQRIRPITKVLVKLQKISFKTINSSMLLLLQWYSILNEHEKKEMVIPRDVNTRWNSSFDILDYSCIHKRYINEFVNEDLDNGLSKFALRKAGFARFSQCVMSLFLNLRDADLPFWSHIFQILKDATVYFSCSMPNLATVILSMDYINNKFEKMIVDINLDPAIRAAVSLAKSEQKYSAASLQSLKLIVRREFDQVYKKELANEVSDDETDTDEVKETPKNRFDSLPSLAPPKNESSG</sequence>
<dbReference type="PANTHER" id="PTHR46481:SF10">
    <property type="entry name" value="ZINC FINGER BED DOMAIN-CONTAINING PROTEIN 39"/>
    <property type="match status" value="1"/>
</dbReference>
<accession>A0A8H5FN15</accession>
<comment type="caution">
    <text evidence="7">The sequence shown here is derived from an EMBL/GenBank/DDBJ whole genome shotgun (WGS) entry which is preliminary data.</text>
</comment>
<keyword evidence="4" id="KW-0862">Zinc</keyword>
<dbReference type="SUPFAM" id="SSF140996">
    <property type="entry name" value="Hermes dimerisation domain"/>
    <property type="match status" value="1"/>
</dbReference>
<dbReference type="InterPro" id="IPR012337">
    <property type="entry name" value="RNaseH-like_sf"/>
</dbReference>
<evidence type="ECO:0000256" key="1">
    <source>
        <dbReference type="ARBA" id="ARBA00004123"/>
    </source>
</evidence>
<organism evidence="7 8">
    <name type="scientific">Tetrapyrgos nigripes</name>
    <dbReference type="NCBI Taxonomy" id="182062"/>
    <lineage>
        <taxon>Eukaryota</taxon>
        <taxon>Fungi</taxon>
        <taxon>Dikarya</taxon>
        <taxon>Basidiomycota</taxon>
        <taxon>Agaricomycotina</taxon>
        <taxon>Agaricomycetes</taxon>
        <taxon>Agaricomycetidae</taxon>
        <taxon>Agaricales</taxon>
        <taxon>Marasmiineae</taxon>
        <taxon>Marasmiaceae</taxon>
        <taxon>Tetrapyrgos</taxon>
    </lineage>
</organism>
<dbReference type="PANTHER" id="PTHR46481">
    <property type="entry name" value="ZINC FINGER BED DOMAIN-CONTAINING PROTEIN 4"/>
    <property type="match status" value="1"/>
</dbReference>
<comment type="subcellular location">
    <subcellularLocation>
        <location evidence="1">Nucleus</location>
    </subcellularLocation>
</comment>
<reference evidence="7 8" key="1">
    <citation type="journal article" date="2020" name="ISME J.">
        <title>Uncovering the hidden diversity of litter-decomposition mechanisms in mushroom-forming fungi.</title>
        <authorList>
            <person name="Floudas D."/>
            <person name="Bentzer J."/>
            <person name="Ahren D."/>
            <person name="Johansson T."/>
            <person name="Persson P."/>
            <person name="Tunlid A."/>
        </authorList>
    </citation>
    <scope>NUCLEOTIDE SEQUENCE [LARGE SCALE GENOMIC DNA]</scope>
    <source>
        <strain evidence="7 8">CBS 291.85</strain>
    </source>
</reference>
<dbReference type="AlphaFoldDB" id="A0A8H5FN15"/>